<dbReference type="InterPro" id="IPR015421">
    <property type="entry name" value="PyrdxlP-dep_Trfase_major"/>
</dbReference>
<keyword evidence="6" id="KW-1185">Reference proteome</keyword>
<accession>A0A3P3DMQ8</accession>
<dbReference type="Gene3D" id="3.40.640.10">
    <property type="entry name" value="Type I PLP-dependent aspartate aminotransferase-like (Major domain)"/>
    <property type="match status" value="1"/>
</dbReference>
<protein>
    <submittedName>
        <fullName evidence="5">Aminotransferase class I/II-fold pyridoxal phosphate-dependent enzyme</fullName>
    </submittedName>
</protein>
<gene>
    <name evidence="5" type="ORF">EG244_08625</name>
</gene>
<dbReference type="OrthoDB" id="9813612at2"/>
<comment type="cofactor">
    <cofactor evidence="1">
        <name>pyridoxal 5'-phosphate</name>
        <dbReference type="ChEBI" id="CHEBI:597326"/>
    </cofactor>
</comment>
<dbReference type="Proteomes" id="UP000282125">
    <property type="component" value="Unassembled WGS sequence"/>
</dbReference>
<dbReference type="GO" id="GO:0008483">
    <property type="term" value="F:transaminase activity"/>
    <property type="evidence" value="ECO:0007669"/>
    <property type="project" value="UniProtKB-KW"/>
</dbReference>
<keyword evidence="2 5" id="KW-0032">Aminotransferase</keyword>
<dbReference type="Gene3D" id="3.90.1150.10">
    <property type="entry name" value="Aspartate Aminotransferase, domain 1"/>
    <property type="match status" value="1"/>
</dbReference>
<dbReference type="InterPro" id="IPR050881">
    <property type="entry name" value="LL-DAP_aminotransferase"/>
</dbReference>
<reference evidence="5 6" key="1">
    <citation type="submission" date="2018-11" db="EMBL/GenBank/DDBJ databases">
        <title>Gemmobacter sp. nov., YIM 102744-1 draft genome.</title>
        <authorList>
            <person name="Li G."/>
            <person name="Jiang Y."/>
        </authorList>
    </citation>
    <scope>NUCLEOTIDE SEQUENCE [LARGE SCALE GENOMIC DNA]</scope>
    <source>
        <strain evidence="5 6">YIM 102744-1</strain>
    </source>
</reference>
<dbReference type="InterPro" id="IPR004839">
    <property type="entry name" value="Aminotransferase_I/II_large"/>
</dbReference>
<dbReference type="PANTHER" id="PTHR42832:SF3">
    <property type="entry name" value="L-GLUTAMINE--4-(METHYLSULFANYL)-2-OXOBUTANOATE AMINOTRANSFERASE"/>
    <property type="match status" value="1"/>
</dbReference>
<sequence>MAYPERFSDLPEYAFPRLRTLLDHVPAGGPALSMTLGEPQHPFPDFVGQVLAESLGGFAKYPPADGAPGLLNAISGWIGKRYGVAVPENRLMVANGSKEALFNALLALSPETKNGKRPVVLMPNPFFPVYMIASLTGGAEPVYVPAGAATGYLPDYHSLPAEILDRTTVAYICSPANPQGAVAPAAYLADLLDLAEKHDFQVFCDECYSEIWRLTPPPGLLEVADRHGADPERVVVFNSLSKRSNVPGLRTGFVAGGVKSIKEMRQLKSYAGAAVPLPLQAVAERLYQDEEHVVANRALYQAKFRDAEVVFAGHQGVTMPDGGFFLWLPVEDGETAAVKLWQETGVRVLPGAYLAQTVNGENPGKEYIRAALVAPADETRRGLERIRDCLYG</sequence>
<dbReference type="RefSeq" id="WP_124964600.1">
    <property type="nucleotide sequence ID" value="NZ_RRAZ01000010.1"/>
</dbReference>
<comment type="caution">
    <text evidence="5">The sequence shown here is derived from an EMBL/GenBank/DDBJ whole genome shotgun (WGS) entry which is preliminary data.</text>
</comment>
<evidence type="ECO:0000259" key="4">
    <source>
        <dbReference type="Pfam" id="PF00155"/>
    </source>
</evidence>
<dbReference type="CDD" id="cd00609">
    <property type="entry name" value="AAT_like"/>
    <property type="match status" value="1"/>
</dbReference>
<evidence type="ECO:0000256" key="2">
    <source>
        <dbReference type="ARBA" id="ARBA00022576"/>
    </source>
</evidence>
<evidence type="ECO:0000313" key="5">
    <source>
        <dbReference type="EMBL" id="RRH75537.1"/>
    </source>
</evidence>
<dbReference type="InterPro" id="IPR015424">
    <property type="entry name" value="PyrdxlP-dep_Trfase"/>
</dbReference>
<dbReference type="GO" id="GO:0030170">
    <property type="term" value="F:pyridoxal phosphate binding"/>
    <property type="evidence" value="ECO:0007669"/>
    <property type="project" value="InterPro"/>
</dbReference>
<evidence type="ECO:0000256" key="1">
    <source>
        <dbReference type="ARBA" id="ARBA00001933"/>
    </source>
</evidence>
<evidence type="ECO:0000256" key="3">
    <source>
        <dbReference type="ARBA" id="ARBA00022679"/>
    </source>
</evidence>
<name>A0A3P3DMQ8_9RHOB</name>
<dbReference type="Pfam" id="PF00155">
    <property type="entry name" value="Aminotran_1_2"/>
    <property type="match status" value="1"/>
</dbReference>
<feature type="domain" description="Aminotransferase class I/classII large" evidence="4">
    <location>
        <begin position="51"/>
        <end position="384"/>
    </location>
</feature>
<keyword evidence="3 5" id="KW-0808">Transferase</keyword>
<dbReference type="InterPro" id="IPR015422">
    <property type="entry name" value="PyrdxlP-dep_Trfase_small"/>
</dbReference>
<proteinExistence type="predicted"/>
<dbReference type="AlphaFoldDB" id="A0A3P3DMQ8"/>
<evidence type="ECO:0000313" key="6">
    <source>
        <dbReference type="Proteomes" id="UP000282125"/>
    </source>
</evidence>
<organism evidence="5 6">
    <name type="scientific">Falsigemmobacter faecalis</name>
    <dbReference type="NCBI Taxonomy" id="2488730"/>
    <lineage>
        <taxon>Bacteria</taxon>
        <taxon>Pseudomonadati</taxon>
        <taxon>Pseudomonadota</taxon>
        <taxon>Alphaproteobacteria</taxon>
        <taxon>Rhodobacterales</taxon>
        <taxon>Paracoccaceae</taxon>
        <taxon>Falsigemmobacter</taxon>
    </lineage>
</organism>
<dbReference type="SUPFAM" id="SSF53383">
    <property type="entry name" value="PLP-dependent transferases"/>
    <property type="match status" value="1"/>
</dbReference>
<dbReference type="EMBL" id="RRAZ01000010">
    <property type="protein sequence ID" value="RRH75537.1"/>
    <property type="molecule type" value="Genomic_DNA"/>
</dbReference>
<dbReference type="PANTHER" id="PTHR42832">
    <property type="entry name" value="AMINO ACID AMINOTRANSFERASE"/>
    <property type="match status" value="1"/>
</dbReference>